<dbReference type="Pfam" id="PF05728">
    <property type="entry name" value="UPF0227"/>
    <property type="match status" value="1"/>
</dbReference>
<dbReference type="InterPro" id="IPR008886">
    <property type="entry name" value="UPF0227/Esterase_YqiA"/>
</dbReference>
<dbReference type="Gene3D" id="3.40.50.1820">
    <property type="entry name" value="alpha/beta hydrolase"/>
    <property type="match status" value="1"/>
</dbReference>
<keyword evidence="2" id="KW-1185">Reference proteome</keyword>
<dbReference type="PANTHER" id="PTHR35602">
    <property type="entry name" value="ESTERASE YQIA-RELATED"/>
    <property type="match status" value="1"/>
</dbReference>
<sequence>MSCRRVTAGSRSIRTGASAPAWNALPMMTTDWSSTALATDDPDLIYLHGFRSAPASEKARELDAWLHESGYRGQWFIPQLATTPAGVEAQLAGLIEEAPGSGPGLIGSSLGGFFAMVMAERYGLPAVLINPAAHPYRLMEESLGEHTNLYTGESFHVTEEHVHQLKAMDPGVLSHPERLMVLLETGDETLDYRQAAERFTASKLVVHEGGNHRYTRFRQELPMMMDFLRRGVSPQ</sequence>
<organism evidence="1 2">
    <name type="scientific">Vreelandella halophila</name>
    <dbReference type="NCBI Taxonomy" id="86177"/>
    <lineage>
        <taxon>Bacteria</taxon>
        <taxon>Pseudomonadati</taxon>
        <taxon>Pseudomonadota</taxon>
        <taxon>Gammaproteobacteria</taxon>
        <taxon>Oceanospirillales</taxon>
        <taxon>Halomonadaceae</taxon>
        <taxon>Vreelandella</taxon>
    </lineage>
</organism>
<reference evidence="1 2" key="1">
    <citation type="submission" date="2019-11" db="EMBL/GenBank/DDBJ databases">
        <title>Genome sequences of 17 halophilic strains isolated from different environments.</title>
        <authorList>
            <person name="Furrow R.E."/>
        </authorList>
    </citation>
    <scope>NUCLEOTIDE SEQUENCE [LARGE SCALE GENOMIC DNA]</scope>
    <source>
        <strain evidence="1 2">22507_15_FS</strain>
    </source>
</reference>
<gene>
    <name evidence="1" type="ORF">GLW01_12735</name>
</gene>
<protein>
    <submittedName>
        <fullName evidence="1">Esterase YqiA</fullName>
    </submittedName>
</protein>
<name>A0A9X4YEJ5_9GAMM</name>
<dbReference type="SUPFAM" id="SSF53474">
    <property type="entry name" value="alpha/beta-Hydrolases"/>
    <property type="match status" value="1"/>
</dbReference>
<dbReference type="AlphaFoldDB" id="A0A9X4YEJ5"/>
<evidence type="ECO:0000313" key="2">
    <source>
        <dbReference type="Proteomes" id="UP000460751"/>
    </source>
</evidence>
<dbReference type="Proteomes" id="UP000460751">
    <property type="component" value="Unassembled WGS sequence"/>
</dbReference>
<accession>A0A9X4YEJ5</accession>
<evidence type="ECO:0000313" key="1">
    <source>
        <dbReference type="EMBL" id="MYL27653.1"/>
    </source>
</evidence>
<proteinExistence type="predicted"/>
<dbReference type="InterPro" id="IPR029058">
    <property type="entry name" value="AB_hydrolase_fold"/>
</dbReference>
<dbReference type="EMBL" id="WMEX01000007">
    <property type="protein sequence ID" value="MYL27653.1"/>
    <property type="molecule type" value="Genomic_DNA"/>
</dbReference>
<comment type="caution">
    <text evidence="1">The sequence shown here is derived from an EMBL/GenBank/DDBJ whole genome shotgun (WGS) entry which is preliminary data.</text>
</comment>
<dbReference type="PANTHER" id="PTHR35602:SF3">
    <property type="entry name" value="ESTERASE YQIA"/>
    <property type="match status" value="1"/>
</dbReference>